<dbReference type="PANTHER" id="PTHR45954">
    <property type="entry name" value="LD33695P"/>
    <property type="match status" value="1"/>
</dbReference>
<evidence type="ECO:0000256" key="3">
    <source>
        <dbReference type="ARBA" id="ARBA00022737"/>
    </source>
</evidence>
<comment type="caution">
    <text evidence="6">The sequence shown here is derived from an EMBL/GenBank/DDBJ whole genome shotgun (WGS) entry which is preliminary data.</text>
</comment>
<dbReference type="SUPFAM" id="SSF48452">
    <property type="entry name" value="TPR-like"/>
    <property type="match status" value="2"/>
</dbReference>
<sequence length="841" mass="92790">MSEDDVCSLLCSKLPVLQNRRFCCASAVDNRTRLEFNGEKRIWDGQDIRKNIKGNSALYILEIPHDTVEDSSGIDAHVVSSDVNNSEGDFPDLNDVSFKISINPQRVPLQGGYPFVIKFTPDLPPNVIAGYAVFEELRAVRELDRSNNNSLVGYDIPPAERPGMVKVRVQVKEDLAHLGTTSIEYFNTQTETLKQLVHDPNLQNMFFKEWANGCGKSCTTITDGILHSSQFGFMDPSASGLPSVQGLKLLVYTAAETGGQKFLEVVFNSSAGSVVFNAYKNIPLLPEAVARTNGYEDTAQFLESITKRLSAENTTGEEQFKVDHIVELAKCAEPVQEQLLFVNDNCNQLCVVSFNPTDHSSFEGKSPLENDGIPEVDYFGDAEISSSNESEQQGFSSEDECSHEKDGNSAEDSRSYSEEQLDQMVKEVQGRNGSHLEHGDDPRKNIESLPYVVADEESNENANVSVVGEVGRKVSLDSEKTVSRLTKGVADDSQKEVGDKAGEGRAYANLGSGYHMLADFGKAIEYHERHLKIGKEVGDKVGEGRTYGNIGSCCRNLCDFKKAIEYHKCDLQISKEVGDKAGEGMAYGNLGNCYRSLGDFKKAIEYHERYLPIAKEVGDKAGEGGAYGNLANAYHSLGDLERAIQYHKRHLKNAKKVGDKAGEGRAYGNLGNAYHSLGDFERAIQYYERHLKNAKSVGDKAGEGGAYGNLGNAYHSLGDFERAIQYHERYLKNAKEVGDKGGEGQAHGSLGNAYHSLGDFERAIQYHESHLENAKEVGDKAGEGQAHGNLGNAYHSLGDFERAIQYHERHLKNAKEVAPTEKRDRAEFAKLLVQLLYEYNV</sequence>
<proteinExistence type="predicted"/>
<dbReference type="PANTHER" id="PTHR45954:SF1">
    <property type="entry name" value="LD33695P"/>
    <property type="match status" value="1"/>
</dbReference>
<accession>A0A2B4SLM5</accession>
<dbReference type="Proteomes" id="UP000225706">
    <property type="component" value="Unassembled WGS sequence"/>
</dbReference>
<evidence type="ECO:0000313" key="7">
    <source>
        <dbReference type="Proteomes" id="UP000225706"/>
    </source>
</evidence>
<dbReference type="PROSITE" id="PS50005">
    <property type="entry name" value="TPR"/>
    <property type="match status" value="5"/>
</dbReference>
<feature type="compositionally biased region" description="Polar residues" evidence="5">
    <location>
        <begin position="385"/>
        <end position="396"/>
    </location>
</feature>
<dbReference type="GO" id="GO:0001965">
    <property type="term" value="F:G-protein alpha-subunit binding"/>
    <property type="evidence" value="ECO:0007669"/>
    <property type="project" value="TreeGrafter"/>
</dbReference>
<evidence type="ECO:0000313" key="6">
    <source>
        <dbReference type="EMBL" id="PFX29315.1"/>
    </source>
</evidence>
<keyword evidence="4" id="KW-0802">TPR repeat</keyword>
<dbReference type="GO" id="GO:0000132">
    <property type="term" value="P:establishment of mitotic spindle orientation"/>
    <property type="evidence" value="ECO:0007669"/>
    <property type="project" value="TreeGrafter"/>
</dbReference>
<evidence type="ECO:0000256" key="5">
    <source>
        <dbReference type="SAM" id="MobiDB-lite"/>
    </source>
</evidence>
<feature type="repeat" description="TPR" evidence="4">
    <location>
        <begin position="664"/>
        <end position="697"/>
    </location>
</feature>
<feature type="region of interest" description="Disordered" evidence="5">
    <location>
        <begin position="385"/>
        <end position="420"/>
    </location>
</feature>
<keyword evidence="7" id="KW-1185">Reference proteome</keyword>
<dbReference type="SMART" id="SM00028">
    <property type="entry name" value="TPR"/>
    <property type="match status" value="8"/>
</dbReference>
<keyword evidence="3" id="KW-0677">Repeat</keyword>
<feature type="repeat" description="TPR" evidence="4">
    <location>
        <begin position="704"/>
        <end position="737"/>
    </location>
</feature>
<evidence type="ECO:0000256" key="2">
    <source>
        <dbReference type="ARBA" id="ARBA00022490"/>
    </source>
</evidence>
<feature type="repeat" description="TPR" evidence="4">
    <location>
        <begin position="504"/>
        <end position="537"/>
    </location>
</feature>
<reference evidence="7" key="1">
    <citation type="journal article" date="2017" name="bioRxiv">
        <title>Comparative analysis of the genomes of Stylophora pistillata and Acropora digitifera provides evidence for extensive differences between species of corals.</title>
        <authorList>
            <person name="Voolstra C.R."/>
            <person name="Li Y."/>
            <person name="Liew Y.J."/>
            <person name="Baumgarten S."/>
            <person name="Zoccola D."/>
            <person name="Flot J.-F."/>
            <person name="Tambutte S."/>
            <person name="Allemand D."/>
            <person name="Aranda M."/>
        </authorList>
    </citation>
    <scope>NUCLEOTIDE SEQUENCE [LARGE SCALE GENOMIC DNA]</scope>
</reference>
<feature type="compositionally biased region" description="Basic and acidic residues" evidence="5">
    <location>
        <begin position="400"/>
        <end position="417"/>
    </location>
</feature>
<protein>
    <submittedName>
        <fullName evidence="6">Tetratricopeptide repeat protein 28</fullName>
    </submittedName>
</protein>
<dbReference type="Pfam" id="PF13424">
    <property type="entry name" value="TPR_12"/>
    <property type="match status" value="3"/>
</dbReference>
<feature type="repeat" description="TPR" evidence="4">
    <location>
        <begin position="784"/>
        <end position="817"/>
    </location>
</feature>
<keyword evidence="2" id="KW-0963">Cytoplasm</keyword>
<feature type="repeat" description="TPR" evidence="4">
    <location>
        <begin position="584"/>
        <end position="617"/>
    </location>
</feature>
<evidence type="ECO:0000256" key="1">
    <source>
        <dbReference type="ARBA" id="ARBA00004496"/>
    </source>
</evidence>
<evidence type="ECO:0000256" key="4">
    <source>
        <dbReference type="PROSITE-ProRule" id="PRU00339"/>
    </source>
</evidence>
<dbReference type="InterPro" id="IPR052386">
    <property type="entry name" value="GPSM"/>
</dbReference>
<organism evidence="6 7">
    <name type="scientific">Stylophora pistillata</name>
    <name type="common">Smooth cauliflower coral</name>
    <dbReference type="NCBI Taxonomy" id="50429"/>
    <lineage>
        <taxon>Eukaryota</taxon>
        <taxon>Metazoa</taxon>
        <taxon>Cnidaria</taxon>
        <taxon>Anthozoa</taxon>
        <taxon>Hexacorallia</taxon>
        <taxon>Scleractinia</taxon>
        <taxon>Astrocoeniina</taxon>
        <taxon>Pocilloporidae</taxon>
        <taxon>Stylophora</taxon>
    </lineage>
</organism>
<dbReference type="AlphaFoldDB" id="A0A2B4SLM5"/>
<dbReference type="EMBL" id="LSMT01000067">
    <property type="protein sequence ID" value="PFX29315.1"/>
    <property type="molecule type" value="Genomic_DNA"/>
</dbReference>
<dbReference type="Pfam" id="PF13176">
    <property type="entry name" value="TPR_7"/>
    <property type="match status" value="2"/>
</dbReference>
<dbReference type="GO" id="GO:0005092">
    <property type="term" value="F:GDP-dissociation inhibitor activity"/>
    <property type="evidence" value="ECO:0007669"/>
    <property type="project" value="TreeGrafter"/>
</dbReference>
<name>A0A2B4SLM5_STYPI</name>
<dbReference type="InterPro" id="IPR019734">
    <property type="entry name" value="TPR_rpt"/>
</dbReference>
<dbReference type="OrthoDB" id="5961805at2759"/>
<dbReference type="InterPro" id="IPR011990">
    <property type="entry name" value="TPR-like_helical_dom_sf"/>
</dbReference>
<dbReference type="Gene3D" id="1.25.40.10">
    <property type="entry name" value="Tetratricopeptide repeat domain"/>
    <property type="match status" value="2"/>
</dbReference>
<dbReference type="PROSITE" id="PS50293">
    <property type="entry name" value="TPR_REGION"/>
    <property type="match status" value="1"/>
</dbReference>
<comment type="subcellular location">
    <subcellularLocation>
        <location evidence="1">Cytoplasm</location>
    </subcellularLocation>
</comment>
<dbReference type="GO" id="GO:0005938">
    <property type="term" value="C:cell cortex"/>
    <property type="evidence" value="ECO:0007669"/>
    <property type="project" value="TreeGrafter"/>
</dbReference>
<gene>
    <name evidence="6" type="primary">Ttc28</name>
    <name evidence="6" type="ORF">AWC38_SpisGene5935</name>
</gene>